<protein>
    <recommendedName>
        <fullName evidence="3">Histone-lysine N-methyltransferase SETMAR</fullName>
    </recommendedName>
</protein>
<dbReference type="Proteomes" id="UP000008237">
    <property type="component" value="Unassembled WGS sequence"/>
</dbReference>
<name>E2BXK0_HARSA</name>
<dbReference type="AlphaFoldDB" id="E2BXK0"/>
<dbReference type="EMBL" id="GL451265">
    <property type="protein sequence ID" value="EFN79569.1"/>
    <property type="molecule type" value="Genomic_DNA"/>
</dbReference>
<dbReference type="InParanoid" id="E2BXK0"/>
<feature type="non-terminal residue" evidence="1">
    <location>
        <position position="1"/>
    </location>
</feature>
<proteinExistence type="predicted"/>
<evidence type="ECO:0008006" key="3">
    <source>
        <dbReference type="Google" id="ProtNLM"/>
    </source>
</evidence>
<evidence type="ECO:0000313" key="1">
    <source>
        <dbReference type="EMBL" id="EFN79569.1"/>
    </source>
</evidence>
<feature type="non-terminal residue" evidence="1">
    <location>
        <position position="31"/>
    </location>
</feature>
<evidence type="ECO:0000313" key="2">
    <source>
        <dbReference type="Proteomes" id="UP000008237"/>
    </source>
</evidence>
<sequence>NLPESHFNDDIELLERRWNKCIEVSGDYIEK</sequence>
<keyword evidence="2" id="KW-1185">Reference proteome</keyword>
<accession>E2BXK0</accession>
<organism evidence="2">
    <name type="scientific">Harpegnathos saltator</name>
    <name type="common">Jerdon's jumping ant</name>
    <dbReference type="NCBI Taxonomy" id="610380"/>
    <lineage>
        <taxon>Eukaryota</taxon>
        <taxon>Metazoa</taxon>
        <taxon>Ecdysozoa</taxon>
        <taxon>Arthropoda</taxon>
        <taxon>Hexapoda</taxon>
        <taxon>Insecta</taxon>
        <taxon>Pterygota</taxon>
        <taxon>Neoptera</taxon>
        <taxon>Endopterygota</taxon>
        <taxon>Hymenoptera</taxon>
        <taxon>Apocrita</taxon>
        <taxon>Aculeata</taxon>
        <taxon>Formicoidea</taxon>
        <taxon>Formicidae</taxon>
        <taxon>Ponerinae</taxon>
        <taxon>Ponerini</taxon>
        <taxon>Harpegnathos</taxon>
    </lineage>
</organism>
<reference evidence="1 2" key="1">
    <citation type="journal article" date="2010" name="Science">
        <title>Genomic comparison of the ants Camponotus floridanus and Harpegnathos saltator.</title>
        <authorList>
            <person name="Bonasio R."/>
            <person name="Zhang G."/>
            <person name="Ye C."/>
            <person name="Mutti N.S."/>
            <person name="Fang X."/>
            <person name="Qin N."/>
            <person name="Donahue G."/>
            <person name="Yang P."/>
            <person name="Li Q."/>
            <person name="Li C."/>
            <person name="Zhang P."/>
            <person name="Huang Z."/>
            <person name="Berger S.L."/>
            <person name="Reinberg D."/>
            <person name="Wang J."/>
            <person name="Liebig J."/>
        </authorList>
    </citation>
    <scope>NUCLEOTIDE SEQUENCE [LARGE SCALE GENOMIC DNA]</scope>
    <source>
        <strain evidence="1 2">R22 G/1</strain>
    </source>
</reference>
<gene>
    <name evidence="1" type="ORF">EAI_01262</name>
</gene>